<proteinExistence type="predicted"/>
<dbReference type="STRING" id="7395.A0A1A9VUA7"/>
<accession>A0A1A9VUA7</accession>
<evidence type="ECO:0000313" key="1">
    <source>
        <dbReference type="EnsemblMetazoa" id="GAUT047881-PA"/>
    </source>
</evidence>
<name>A0A1A9VUA7_GLOAU</name>
<organism evidence="1 2">
    <name type="scientific">Glossina austeni</name>
    <name type="common">Savannah tsetse fly</name>
    <dbReference type="NCBI Taxonomy" id="7395"/>
    <lineage>
        <taxon>Eukaryota</taxon>
        <taxon>Metazoa</taxon>
        <taxon>Ecdysozoa</taxon>
        <taxon>Arthropoda</taxon>
        <taxon>Hexapoda</taxon>
        <taxon>Insecta</taxon>
        <taxon>Pterygota</taxon>
        <taxon>Neoptera</taxon>
        <taxon>Endopterygota</taxon>
        <taxon>Diptera</taxon>
        <taxon>Brachycera</taxon>
        <taxon>Muscomorpha</taxon>
        <taxon>Hippoboscoidea</taxon>
        <taxon>Glossinidae</taxon>
        <taxon>Glossina</taxon>
    </lineage>
</organism>
<dbReference type="Proteomes" id="UP000078200">
    <property type="component" value="Unassembled WGS sequence"/>
</dbReference>
<reference evidence="1" key="1">
    <citation type="submission" date="2020-05" db="UniProtKB">
        <authorList>
            <consortium name="EnsemblMetazoa"/>
        </authorList>
    </citation>
    <scope>IDENTIFICATION</scope>
    <source>
        <strain evidence="1">TTRI</strain>
    </source>
</reference>
<keyword evidence="2" id="KW-1185">Reference proteome</keyword>
<evidence type="ECO:0000313" key="2">
    <source>
        <dbReference type="Proteomes" id="UP000078200"/>
    </source>
</evidence>
<dbReference type="AlphaFoldDB" id="A0A1A9VUA7"/>
<dbReference type="VEuPathDB" id="VectorBase:GAUT047881"/>
<sequence length="116" mass="13199">TPDISAYIISSEQLIDSKLNANDDSLRNILPSEVEHLPHEGKDVLKRLLDLNPENRLRSVRALQKIAMYKNFKINPDFVLNINPLDIIANDNIVVLCDGNQREEESALADKAFRNF</sequence>
<dbReference type="EnsemblMetazoa" id="GAUT047881-RA">
    <property type="protein sequence ID" value="GAUT047881-PA"/>
    <property type="gene ID" value="GAUT047881"/>
</dbReference>
<protein>
    <submittedName>
        <fullName evidence="1">Uncharacterized protein</fullName>
    </submittedName>
</protein>